<comment type="caution">
    <text evidence="2">The sequence shown here is derived from an EMBL/GenBank/DDBJ whole genome shotgun (WGS) entry which is preliminary data.</text>
</comment>
<proteinExistence type="predicted"/>
<evidence type="ECO:0000256" key="1">
    <source>
        <dbReference type="SAM" id="Phobius"/>
    </source>
</evidence>
<dbReference type="OrthoDB" id="1644899at2"/>
<keyword evidence="3" id="KW-1185">Reference proteome</keyword>
<organism evidence="2 3">
    <name type="scientific">Enterococcus aquimarinus</name>
    <dbReference type="NCBI Taxonomy" id="328396"/>
    <lineage>
        <taxon>Bacteria</taxon>
        <taxon>Bacillati</taxon>
        <taxon>Bacillota</taxon>
        <taxon>Bacilli</taxon>
        <taxon>Lactobacillales</taxon>
        <taxon>Enterococcaceae</taxon>
        <taxon>Enterococcus</taxon>
    </lineage>
</organism>
<dbReference type="STRING" id="328396.RU93_GL001652"/>
<reference evidence="2 3" key="1">
    <citation type="submission" date="2014-12" db="EMBL/GenBank/DDBJ databases">
        <title>Draft genome sequences of 29 type strains of Enterococci.</title>
        <authorList>
            <person name="Zhong Z."/>
            <person name="Sun Z."/>
            <person name="Liu W."/>
            <person name="Zhang W."/>
            <person name="Zhang H."/>
        </authorList>
    </citation>
    <scope>NUCLEOTIDE SEQUENCE [LARGE SCALE GENOMIC DNA]</scope>
    <source>
        <strain evidence="2 3">DSM 17690</strain>
    </source>
</reference>
<evidence type="ECO:0000313" key="3">
    <source>
        <dbReference type="Proteomes" id="UP000182149"/>
    </source>
</evidence>
<dbReference type="RefSeq" id="WP_071874371.1">
    <property type="nucleotide sequence ID" value="NZ_JBHSHF010000020.1"/>
</dbReference>
<gene>
    <name evidence="2" type="ORF">RU93_GL001652</name>
</gene>
<feature type="transmembrane region" description="Helical" evidence="1">
    <location>
        <begin position="103"/>
        <end position="124"/>
    </location>
</feature>
<sequence>MKKIAQASMSYTILGLVSGIFYREFTKMNEFTGVTQLSVLHTHLLVLGMFFFLIVLLLEKAFHLSKEKNFKKFYILYNSGLGLTVLMMIIRGSMQVLGKGEHAAISGMAGLGHIILSIGLFFFFQSLLSAVKKAEAIEQ</sequence>
<dbReference type="EMBL" id="JXKD01000004">
    <property type="protein sequence ID" value="OJG11165.1"/>
    <property type="molecule type" value="Genomic_DNA"/>
</dbReference>
<feature type="transmembrane region" description="Helical" evidence="1">
    <location>
        <begin position="43"/>
        <end position="62"/>
    </location>
</feature>
<keyword evidence="1" id="KW-1133">Transmembrane helix</keyword>
<protein>
    <recommendedName>
        <fullName evidence="4">DUF2871 domain-containing protein</fullName>
    </recommendedName>
</protein>
<dbReference type="Proteomes" id="UP000182149">
    <property type="component" value="Unassembled WGS sequence"/>
</dbReference>
<dbReference type="Pfam" id="PF11070">
    <property type="entry name" value="DUF2871"/>
    <property type="match status" value="1"/>
</dbReference>
<feature type="transmembrane region" description="Helical" evidence="1">
    <location>
        <begin position="74"/>
        <end position="91"/>
    </location>
</feature>
<name>A0A1L8QUI9_9ENTE</name>
<keyword evidence="1" id="KW-0812">Transmembrane</keyword>
<dbReference type="InterPro" id="IPR021299">
    <property type="entry name" value="DUF2871"/>
</dbReference>
<accession>A0A1L8QUI9</accession>
<dbReference type="AlphaFoldDB" id="A0A1L8QUI9"/>
<evidence type="ECO:0008006" key="4">
    <source>
        <dbReference type="Google" id="ProtNLM"/>
    </source>
</evidence>
<evidence type="ECO:0000313" key="2">
    <source>
        <dbReference type="EMBL" id="OJG11165.1"/>
    </source>
</evidence>
<keyword evidence="1" id="KW-0472">Membrane</keyword>